<protein>
    <recommendedName>
        <fullName evidence="1">Integrase zinc-binding domain-containing protein</fullName>
    </recommendedName>
</protein>
<sequence length="133" mass="15287">MAISISAGRRRHQPEVLQEEMVQRIRVRRIGQAQDEERRIVILKKFLNGDVSSLDAGKGKMCAKLAPEYEIDENDLIFFCPTTKREPEDRGGLMRLVIPETLQQDVLHHNHASLEGGHQGIGRTYQRIRSRFP</sequence>
<dbReference type="Pfam" id="PF17921">
    <property type="entry name" value="Integrase_H2C2"/>
    <property type="match status" value="1"/>
</dbReference>
<gene>
    <name evidence="2" type="ORF">PM001_LOCUS28232</name>
</gene>
<proteinExistence type="predicted"/>
<dbReference type="Proteomes" id="UP001162060">
    <property type="component" value="Unassembled WGS sequence"/>
</dbReference>
<name>A0AAV1VBY4_9STRA</name>
<evidence type="ECO:0000313" key="2">
    <source>
        <dbReference type="EMBL" id="CAK7943082.1"/>
    </source>
</evidence>
<reference evidence="2" key="1">
    <citation type="submission" date="2024-01" db="EMBL/GenBank/DDBJ databases">
        <authorList>
            <person name="Webb A."/>
        </authorList>
    </citation>
    <scope>NUCLEOTIDE SEQUENCE</scope>
    <source>
        <strain evidence="2">Pm1</strain>
    </source>
</reference>
<dbReference type="EMBL" id="CAKLBY020000287">
    <property type="protein sequence ID" value="CAK7943082.1"/>
    <property type="molecule type" value="Genomic_DNA"/>
</dbReference>
<dbReference type="InterPro" id="IPR041588">
    <property type="entry name" value="Integrase_H2C2"/>
</dbReference>
<organism evidence="2 3">
    <name type="scientific">Peronospora matthiolae</name>
    <dbReference type="NCBI Taxonomy" id="2874970"/>
    <lineage>
        <taxon>Eukaryota</taxon>
        <taxon>Sar</taxon>
        <taxon>Stramenopiles</taxon>
        <taxon>Oomycota</taxon>
        <taxon>Peronosporomycetes</taxon>
        <taxon>Peronosporales</taxon>
        <taxon>Peronosporaceae</taxon>
        <taxon>Peronospora</taxon>
    </lineage>
</organism>
<feature type="domain" description="Integrase zinc-binding" evidence="1">
    <location>
        <begin position="98"/>
        <end position="132"/>
    </location>
</feature>
<comment type="caution">
    <text evidence="2">The sequence shown here is derived from an EMBL/GenBank/DDBJ whole genome shotgun (WGS) entry which is preliminary data.</text>
</comment>
<evidence type="ECO:0000259" key="1">
    <source>
        <dbReference type="Pfam" id="PF17921"/>
    </source>
</evidence>
<dbReference type="Gene3D" id="1.10.340.70">
    <property type="match status" value="1"/>
</dbReference>
<dbReference type="AlphaFoldDB" id="A0AAV1VBY4"/>
<accession>A0AAV1VBY4</accession>
<evidence type="ECO:0000313" key="3">
    <source>
        <dbReference type="Proteomes" id="UP001162060"/>
    </source>
</evidence>